<dbReference type="InterPro" id="IPR011032">
    <property type="entry name" value="GroES-like_sf"/>
</dbReference>
<dbReference type="RefSeq" id="WP_217649585.1">
    <property type="nucleotide sequence ID" value="NZ_FOMT01000006.1"/>
</dbReference>
<dbReference type="AlphaFoldDB" id="A0A1I2GI96"/>
<accession>A0A1I2GI96</accession>
<dbReference type="InterPro" id="IPR020843">
    <property type="entry name" value="ER"/>
</dbReference>
<dbReference type="SMART" id="SM00829">
    <property type="entry name" value="PKS_ER"/>
    <property type="match status" value="1"/>
</dbReference>
<reference evidence="4" key="1">
    <citation type="submission" date="2016-10" db="EMBL/GenBank/DDBJ databases">
        <authorList>
            <person name="Varghese N."/>
            <person name="Submissions S."/>
        </authorList>
    </citation>
    <scope>NUCLEOTIDE SEQUENCE [LARGE SCALE GENOMIC DNA]</scope>
    <source>
        <strain evidence="4">CGMCC 1.10784</strain>
    </source>
</reference>
<dbReference type="EMBL" id="FOMT01000006">
    <property type="protein sequence ID" value="SFF16577.1"/>
    <property type="molecule type" value="Genomic_DNA"/>
</dbReference>
<dbReference type="SUPFAM" id="SSF51735">
    <property type="entry name" value="NAD(P)-binding Rossmann-fold domains"/>
    <property type="match status" value="1"/>
</dbReference>
<dbReference type="GO" id="GO:0016491">
    <property type="term" value="F:oxidoreductase activity"/>
    <property type="evidence" value="ECO:0007669"/>
    <property type="project" value="InterPro"/>
</dbReference>
<dbReference type="Proteomes" id="UP000198855">
    <property type="component" value="Unassembled WGS sequence"/>
</dbReference>
<dbReference type="CDD" id="cd05289">
    <property type="entry name" value="MDR_like_2"/>
    <property type="match status" value="1"/>
</dbReference>
<dbReference type="PANTHER" id="PTHR44154:SF1">
    <property type="entry name" value="QUINONE OXIDOREDUCTASE"/>
    <property type="match status" value="1"/>
</dbReference>
<evidence type="ECO:0000256" key="1">
    <source>
        <dbReference type="ARBA" id="ARBA00022857"/>
    </source>
</evidence>
<sequence length="332" mass="35120">MDNWDTSSKDFKNQASNPVTMRTIRFRDYGEPADVLRLEEVTIPEPGPGRIRVSVRACGLNPVDWGMCRGHFAGQLPLPRGIGLDVSGIVDAVGEGVTDVAIGDAVLGAADFMDGSSAGASDRAIMYYWFRMPAGLDFIQAAALPMAVETAYRGIDTLGVRSGQTVLVHGAGTTVGFAAVQIVLMRGARVVATAGATYADQLRAMGATVTSYGDGMVDRVLALAKQPVDLVLDAAPISGAMKDLIRIANGIPQRVLTVSDFASAAELGVRASYGEEHSLRYDVVGDFAQYTADGKFTIPVAQTFSLDDWRTALEISQSGHAHGKLILLPAAD</sequence>
<gene>
    <name evidence="3" type="ORF">SAMN05216378_5226</name>
</gene>
<dbReference type="InterPro" id="IPR013154">
    <property type="entry name" value="ADH-like_N"/>
</dbReference>
<dbReference type="Pfam" id="PF13602">
    <property type="entry name" value="ADH_zinc_N_2"/>
    <property type="match status" value="1"/>
</dbReference>
<dbReference type="STRING" id="1045775.SAMN05216378_5226"/>
<keyword evidence="1" id="KW-0521">NADP</keyword>
<name>A0A1I2GI96_9BACL</name>
<dbReference type="Pfam" id="PF08240">
    <property type="entry name" value="ADH_N"/>
    <property type="match status" value="1"/>
</dbReference>
<dbReference type="Gene3D" id="3.40.50.720">
    <property type="entry name" value="NAD(P)-binding Rossmann-like Domain"/>
    <property type="match status" value="1"/>
</dbReference>
<evidence type="ECO:0000259" key="2">
    <source>
        <dbReference type="SMART" id="SM00829"/>
    </source>
</evidence>
<proteinExistence type="predicted"/>
<organism evidence="3 4">
    <name type="scientific">Paenibacillus catalpae</name>
    <dbReference type="NCBI Taxonomy" id="1045775"/>
    <lineage>
        <taxon>Bacteria</taxon>
        <taxon>Bacillati</taxon>
        <taxon>Bacillota</taxon>
        <taxon>Bacilli</taxon>
        <taxon>Bacillales</taxon>
        <taxon>Paenibacillaceae</taxon>
        <taxon>Paenibacillus</taxon>
    </lineage>
</organism>
<evidence type="ECO:0000313" key="4">
    <source>
        <dbReference type="Proteomes" id="UP000198855"/>
    </source>
</evidence>
<dbReference type="Gene3D" id="3.90.180.10">
    <property type="entry name" value="Medium-chain alcohol dehydrogenases, catalytic domain"/>
    <property type="match status" value="1"/>
</dbReference>
<dbReference type="PANTHER" id="PTHR44154">
    <property type="entry name" value="QUINONE OXIDOREDUCTASE"/>
    <property type="match status" value="1"/>
</dbReference>
<dbReference type="InterPro" id="IPR051603">
    <property type="entry name" value="Zinc-ADH_QOR/CCCR"/>
</dbReference>
<protein>
    <submittedName>
        <fullName evidence="3">NADPH:quinone reductase</fullName>
    </submittedName>
</protein>
<keyword evidence="4" id="KW-1185">Reference proteome</keyword>
<feature type="domain" description="Enoyl reductase (ER)" evidence="2">
    <location>
        <begin position="31"/>
        <end position="327"/>
    </location>
</feature>
<evidence type="ECO:0000313" key="3">
    <source>
        <dbReference type="EMBL" id="SFF16577.1"/>
    </source>
</evidence>
<dbReference type="InterPro" id="IPR036291">
    <property type="entry name" value="NAD(P)-bd_dom_sf"/>
</dbReference>
<dbReference type="SUPFAM" id="SSF50129">
    <property type="entry name" value="GroES-like"/>
    <property type="match status" value="1"/>
</dbReference>